<dbReference type="GO" id="GO:0042302">
    <property type="term" value="F:structural constituent of cuticle"/>
    <property type="evidence" value="ECO:0007669"/>
    <property type="project" value="UniProtKB-UniRule"/>
</dbReference>
<dbReference type="InterPro" id="IPR000618">
    <property type="entry name" value="Insect_cuticle"/>
</dbReference>
<dbReference type="AlphaFoldDB" id="A0A7R8WHK3"/>
<evidence type="ECO:0000256" key="1">
    <source>
        <dbReference type="ARBA" id="ARBA00022460"/>
    </source>
</evidence>
<dbReference type="EMBL" id="OB662808">
    <property type="protein sequence ID" value="CAD7230590.1"/>
    <property type="molecule type" value="Genomic_DNA"/>
</dbReference>
<dbReference type="GO" id="GO:0005615">
    <property type="term" value="C:extracellular space"/>
    <property type="evidence" value="ECO:0007669"/>
    <property type="project" value="TreeGrafter"/>
</dbReference>
<dbReference type="Pfam" id="PF00379">
    <property type="entry name" value="Chitin_bind_4"/>
    <property type="match status" value="1"/>
</dbReference>
<accession>A0A7R8WHK3</accession>
<name>A0A7R8WHK3_9CRUS</name>
<dbReference type="OrthoDB" id="6352600at2759"/>
<protein>
    <submittedName>
        <fullName evidence="2">Uncharacterized protein</fullName>
    </submittedName>
</protein>
<keyword evidence="1" id="KW-0193">Cuticle</keyword>
<dbReference type="GO" id="GO:0031012">
    <property type="term" value="C:extracellular matrix"/>
    <property type="evidence" value="ECO:0007669"/>
    <property type="project" value="TreeGrafter"/>
</dbReference>
<dbReference type="InterPro" id="IPR051217">
    <property type="entry name" value="Insect_Cuticle_Struc_Prot"/>
</dbReference>
<sequence>MLQITVLVTLFAISYGAGPPAYGHQEQYPDTPPNYQYAYAVKDDYSGTDFEQSESRKEYDTNGYWRVKLPDGRVQTVKYADQGNGNVAEVSYEGEARYDEYKPKAQAYSAQPTYSRPVYKAPAYAPRKYQ</sequence>
<evidence type="ECO:0000313" key="2">
    <source>
        <dbReference type="EMBL" id="CAD7230590.1"/>
    </source>
</evidence>
<dbReference type="PANTHER" id="PTHR12236">
    <property type="entry name" value="STRUCTURAL CONTITUENT OF CUTICLE"/>
    <property type="match status" value="1"/>
</dbReference>
<dbReference type="PROSITE" id="PS51155">
    <property type="entry name" value="CHIT_BIND_RR_2"/>
    <property type="match status" value="1"/>
</dbReference>
<gene>
    <name evidence="2" type="ORF">CTOB1V02_LOCUS8448</name>
</gene>
<organism evidence="2">
    <name type="scientific">Cyprideis torosa</name>
    <dbReference type="NCBI Taxonomy" id="163714"/>
    <lineage>
        <taxon>Eukaryota</taxon>
        <taxon>Metazoa</taxon>
        <taxon>Ecdysozoa</taxon>
        <taxon>Arthropoda</taxon>
        <taxon>Crustacea</taxon>
        <taxon>Oligostraca</taxon>
        <taxon>Ostracoda</taxon>
        <taxon>Podocopa</taxon>
        <taxon>Podocopida</taxon>
        <taxon>Cytherocopina</taxon>
        <taxon>Cytheroidea</taxon>
        <taxon>Cytherideidae</taxon>
        <taxon>Cyprideis</taxon>
    </lineage>
</organism>
<reference evidence="2" key="1">
    <citation type="submission" date="2020-11" db="EMBL/GenBank/DDBJ databases">
        <authorList>
            <person name="Tran Van P."/>
        </authorList>
    </citation>
    <scope>NUCLEOTIDE SEQUENCE</scope>
</reference>
<dbReference type="PANTHER" id="PTHR12236:SF79">
    <property type="entry name" value="CUTICULAR PROTEIN 50CB-RELATED"/>
    <property type="match status" value="1"/>
</dbReference>
<proteinExistence type="predicted"/>